<dbReference type="EMBL" id="BARU01039826">
    <property type="protein sequence ID" value="GAH85375.1"/>
    <property type="molecule type" value="Genomic_DNA"/>
</dbReference>
<evidence type="ECO:0000313" key="1">
    <source>
        <dbReference type="EMBL" id="GAH85375.1"/>
    </source>
</evidence>
<gene>
    <name evidence="1" type="ORF">S03H2_61676</name>
</gene>
<protein>
    <submittedName>
        <fullName evidence="1">Uncharacterized protein</fullName>
    </submittedName>
</protein>
<sequence length="110" mass="12370">ITVLAVGLIMWMGLVPSLAQKPVTIKFAHFYDRAAGPGHAMCVEWLEKTRAAFEKENPGIKVEFEWAKWDEIDIRSIRDYAAGIPHDVMMSSPQLMPKHFIAGAFLINIS</sequence>
<reference evidence="1" key="1">
    <citation type="journal article" date="2014" name="Front. Microbiol.">
        <title>High frequency of phylogenetically diverse reductive dehalogenase-homologous genes in deep subseafloor sedimentary metagenomes.</title>
        <authorList>
            <person name="Kawai M."/>
            <person name="Futagami T."/>
            <person name="Toyoda A."/>
            <person name="Takaki Y."/>
            <person name="Nishi S."/>
            <person name="Hori S."/>
            <person name="Arai W."/>
            <person name="Tsubouchi T."/>
            <person name="Morono Y."/>
            <person name="Uchiyama I."/>
            <person name="Ito T."/>
            <person name="Fujiyama A."/>
            <person name="Inagaki F."/>
            <person name="Takami H."/>
        </authorList>
    </citation>
    <scope>NUCLEOTIDE SEQUENCE</scope>
    <source>
        <strain evidence="1">Expedition CK06-06</strain>
    </source>
</reference>
<feature type="non-terminal residue" evidence="1">
    <location>
        <position position="1"/>
    </location>
</feature>
<accession>X1JVE0</accession>
<dbReference type="Gene3D" id="3.40.190.10">
    <property type="entry name" value="Periplasmic binding protein-like II"/>
    <property type="match status" value="1"/>
</dbReference>
<comment type="caution">
    <text evidence="1">The sequence shown here is derived from an EMBL/GenBank/DDBJ whole genome shotgun (WGS) entry which is preliminary data.</text>
</comment>
<dbReference type="SUPFAM" id="SSF53850">
    <property type="entry name" value="Periplasmic binding protein-like II"/>
    <property type="match status" value="1"/>
</dbReference>
<name>X1JVE0_9ZZZZ</name>
<proteinExistence type="predicted"/>
<organism evidence="1">
    <name type="scientific">marine sediment metagenome</name>
    <dbReference type="NCBI Taxonomy" id="412755"/>
    <lineage>
        <taxon>unclassified sequences</taxon>
        <taxon>metagenomes</taxon>
        <taxon>ecological metagenomes</taxon>
    </lineage>
</organism>
<dbReference type="AlphaFoldDB" id="X1JVE0"/>